<accession>A0A517T7F3</accession>
<evidence type="ECO:0000313" key="2">
    <source>
        <dbReference type="EMBL" id="QDT64308.1"/>
    </source>
</evidence>
<organism evidence="2 3">
    <name type="scientific">Calycomorphotria hydatis</name>
    <dbReference type="NCBI Taxonomy" id="2528027"/>
    <lineage>
        <taxon>Bacteria</taxon>
        <taxon>Pseudomonadati</taxon>
        <taxon>Planctomycetota</taxon>
        <taxon>Planctomycetia</taxon>
        <taxon>Planctomycetales</taxon>
        <taxon>Planctomycetaceae</taxon>
        <taxon>Calycomorphotria</taxon>
    </lineage>
</organism>
<dbReference type="AlphaFoldDB" id="A0A517T7F3"/>
<reference evidence="2 3" key="1">
    <citation type="submission" date="2019-02" db="EMBL/GenBank/DDBJ databases">
        <title>Deep-cultivation of Planctomycetes and their phenomic and genomic characterization uncovers novel biology.</title>
        <authorList>
            <person name="Wiegand S."/>
            <person name="Jogler M."/>
            <person name="Boedeker C."/>
            <person name="Pinto D."/>
            <person name="Vollmers J."/>
            <person name="Rivas-Marin E."/>
            <person name="Kohn T."/>
            <person name="Peeters S.H."/>
            <person name="Heuer A."/>
            <person name="Rast P."/>
            <person name="Oberbeckmann S."/>
            <person name="Bunk B."/>
            <person name="Jeske O."/>
            <person name="Meyerdierks A."/>
            <person name="Storesund J.E."/>
            <person name="Kallscheuer N."/>
            <person name="Luecker S."/>
            <person name="Lage O.M."/>
            <person name="Pohl T."/>
            <person name="Merkel B.J."/>
            <person name="Hornburger P."/>
            <person name="Mueller R.-W."/>
            <person name="Bruemmer F."/>
            <person name="Labrenz M."/>
            <person name="Spormann A.M."/>
            <person name="Op den Camp H."/>
            <person name="Overmann J."/>
            <person name="Amann R."/>
            <person name="Jetten M.S.M."/>
            <person name="Mascher T."/>
            <person name="Medema M.H."/>
            <person name="Devos D.P."/>
            <person name="Kaster A.-K."/>
            <person name="Ovreas L."/>
            <person name="Rohde M."/>
            <person name="Galperin M.Y."/>
            <person name="Jogler C."/>
        </authorList>
    </citation>
    <scope>NUCLEOTIDE SEQUENCE [LARGE SCALE GENOMIC DNA]</scope>
    <source>
        <strain evidence="2 3">V22</strain>
    </source>
</reference>
<protein>
    <submittedName>
        <fullName evidence="2">ORF6N domain protein</fullName>
    </submittedName>
</protein>
<evidence type="ECO:0000259" key="1">
    <source>
        <dbReference type="Pfam" id="PF10543"/>
    </source>
</evidence>
<dbReference type="Proteomes" id="UP000319976">
    <property type="component" value="Chromosome"/>
</dbReference>
<dbReference type="OrthoDB" id="9816206at2"/>
<sequence length="180" mass="21007">MAKKTTKKQSSAALLPNRVDGAIRLIRGEKVLLDADLAELYEVETRVLTQAVKRNSGRFPEDFMFQLSKEEFDELKEENHWGGRRYAPYAFTEQGVAMLSSVLKSDRAVQVNIEIMRAFVRLRQMLVDHEELSRKLTSMEKKYDAQFRSVFEAIRRLMLPPNQKTTRKIGFHEKNQKRSK</sequence>
<proteinExistence type="predicted"/>
<gene>
    <name evidence="2" type="ORF">V22_15400</name>
</gene>
<dbReference type="Pfam" id="PF10543">
    <property type="entry name" value="ORF6N"/>
    <property type="match status" value="1"/>
</dbReference>
<dbReference type="KEGG" id="chya:V22_15400"/>
<name>A0A517T7F3_9PLAN</name>
<keyword evidence="3" id="KW-1185">Reference proteome</keyword>
<dbReference type="InterPro" id="IPR018873">
    <property type="entry name" value="KilA-N_DNA-bd_domain"/>
</dbReference>
<feature type="domain" description="KilA-N DNA-binding" evidence="1">
    <location>
        <begin position="23"/>
        <end position="102"/>
    </location>
</feature>
<dbReference type="RefSeq" id="WP_145261360.1">
    <property type="nucleotide sequence ID" value="NZ_CP036316.1"/>
</dbReference>
<evidence type="ECO:0000313" key="3">
    <source>
        <dbReference type="Proteomes" id="UP000319976"/>
    </source>
</evidence>
<dbReference type="EMBL" id="CP036316">
    <property type="protein sequence ID" value="QDT64308.1"/>
    <property type="molecule type" value="Genomic_DNA"/>
</dbReference>